<evidence type="ECO:0000256" key="1">
    <source>
        <dbReference type="SAM" id="MobiDB-lite"/>
    </source>
</evidence>
<evidence type="ECO:0000313" key="2">
    <source>
        <dbReference type="EMBL" id="SVA40760.1"/>
    </source>
</evidence>
<organism evidence="2">
    <name type="scientific">marine metagenome</name>
    <dbReference type="NCBI Taxonomy" id="408172"/>
    <lineage>
        <taxon>unclassified sequences</taxon>
        <taxon>metagenomes</taxon>
        <taxon>ecological metagenomes</taxon>
    </lineage>
</organism>
<accession>A0A381VKD8</accession>
<reference evidence="2" key="1">
    <citation type="submission" date="2018-05" db="EMBL/GenBank/DDBJ databases">
        <authorList>
            <person name="Lanie J.A."/>
            <person name="Ng W.-L."/>
            <person name="Kazmierczak K.M."/>
            <person name="Andrzejewski T.M."/>
            <person name="Davidsen T.M."/>
            <person name="Wayne K.J."/>
            <person name="Tettelin H."/>
            <person name="Glass J.I."/>
            <person name="Rusch D."/>
            <person name="Podicherti R."/>
            <person name="Tsui H.-C.T."/>
            <person name="Winkler M.E."/>
        </authorList>
    </citation>
    <scope>NUCLEOTIDE SEQUENCE</scope>
</reference>
<sequence>MNIKEGKYTHKVKLVSYTGKTVTRYTNDPETRGAVLLDCGFKPLEGQDELVFERINPEPITPEASTTPEMAASMPSEDLGSPADLDIFDESEVVTDDSDEEVVA</sequence>
<feature type="region of interest" description="Disordered" evidence="1">
    <location>
        <begin position="56"/>
        <end position="104"/>
    </location>
</feature>
<dbReference type="EMBL" id="UINC01009073">
    <property type="protein sequence ID" value="SVA40760.1"/>
    <property type="molecule type" value="Genomic_DNA"/>
</dbReference>
<gene>
    <name evidence="2" type="ORF">METZ01_LOCUS93614</name>
</gene>
<proteinExistence type="predicted"/>
<dbReference type="AlphaFoldDB" id="A0A381VKD8"/>
<protein>
    <submittedName>
        <fullName evidence="2">Uncharacterized protein</fullName>
    </submittedName>
</protein>
<feature type="compositionally biased region" description="Acidic residues" evidence="1">
    <location>
        <begin position="86"/>
        <end position="104"/>
    </location>
</feature>
<name>A0A381VKD8_9ZZZZ</name>